<evidence type="ECO:0000313" key="3">
    <source>
        <dbReference type="Proteomes" id="UP001153365"/>
    </source>
</evidence>
<dbReference type="AlphaFoldDB" id="A0AAV0AQR3"/>
<sequence length="119" mass="12836">MAFLLCPFCPLNFWLSHGICPWGFCFGAESLRLLSAGVPYSNPQGHYPHVRQASGRLPEAVDSVLVGKPQGLSLRLDREQLKPWGLLSPQGTGLQGYVGTSAVPLGSLHIRLSVIVAVQ</sequence>
<name>A0AAV0AQR3_PHAPC</name>
<keyword evidence="3" id="KW-1185">Reference proteome</keyword>
<feature type="signal peptide" evidence="1">
    <location>
        <begin position="1"/>
        <end position="18"/>
    </location>
</feature>
<accession>A0AAV0AQR3</accession>
<proteinExistence type="predicted"/>
<dbReference type="EMBL" id="CALTRL010000966">
    <property type="protein sequence ID" value="CAH7670268.1"/>
    <property type="molecule type" value="Genomic_DNA"/>
</dbReference>
<evidence type="ECO:0000313" key="2">
    <source>
        <dbReference type="EMBL" id="CAH7670268.1"/>
    </source>
</evidence>
<dbReference type="Proteomes" id="UP001153365">
    <property type="component" value="Unassembled WGS sequence"/>
</dbReference>
<protein>
    <submittedName>
        <fullName evidence="2">Uncharacterized protein</fullName>
    </submittedName>
</protein>
<evidence type="ECO:0000256" key="1">
    <source>
        <dbReference type="SAM" id="SignalP"/>
    </source>
</evidence>
<gene>
    <name evidence="2" type="ORF">PPACK8108_LOCUS4983</name>
</gene>
<organism evidence="2 3">
    <name type="scientific">Phakopsora pachyrhizi</name>
    <name type="common">Asian soybean rust disease fungus</name>
    <dbReference type="NCBI Taxonomy" id="170000"/>
    <lineage>
        <taxon>Eukaryota</taxon>
        <taxon>Fungi</taxon>
        <taxon>Dikarya</taxon>
        <taxon>Basidiomycota</taxon>
        <taxon>Pucciniomycotina</taxon>
        <taxon>Pucciniomycetes</taxon>
        <taxon>Pucciniales</taxon>
        <taxon>Phakopsoraceae</taxon>
        <taxon>Phakopsora</taxon>
    </lineage>
</organism>
<feature type="chain" id="PRO_5043919837" evidence="1">
    <location>
        <begin position="19"/>
        <end position="119"/>
    </location>
</feature>
<comment type="caution">
    <text evidence="2">The sequence shown here is derived from an EMBL/GenBank/DDBJ whole genome shotgun (WGS) entry which is preliminary data.</text>
</comment>
<reference evidence="2" key="1">
    <citation type="submission" date="2022-06" db="EMBL/GenBank/DDBJ databases">
        <authorList>
            <consortium name="SYNGENTA / RWTH Aachen University"/>
        </authorList>
    </citation>
    <scope>NUCLEOTIDE SEQUENCE</scope>
</reference>
<keyword evidence="1" id="KW-0732">Signal</keyword>